<protein>
    <submittedName>
        <fullName evidence="2">GLPGLI family protein</fullName>
    </submittedName>
</protein>
<name>A0A1N7KHR5_9FLAO</name>
<dbReference type="EMBL" id="FTOJ01000001">
    <property type="protein sequence ID" value="SIS61087.1"/>
    <property type="molecule type" value="Genomic_DNA"/>
</dbReference>
<sequence>MLPHDSKLKIDSFVIERYGKAQYNVIYDVEFTPNTADLSKKNNVSLLLQSNGKISKFFDPNTLNRDSLLQDYQKKDNVGSDELNQLLKIKVKSDRIILKNFTKNLIIVENKYRKRYQYDELLPTLVWKIEKETKLILEQQCQKATTYFRGRLYTAWFAQNITLNDGPDLFHGLPGLILEISDSQEHFHFKAIAIVKNENEINMLNYKNKIKLSREKFRILQKNYFDNPGFDMRTAFNPDGTQIKIPSIPYNSLELE</sequence>
<dbReference type="Pfam" id="PF09697">
    <property type="entry name" value="Porph_ging"/>
    <property type="match status" value="1"/>
</dbReference>
<dbReference type="STRING" id="551459.SAMN05421796_101568"/>
<evidence type="ECO:0000313" key="2">
    <source>
        <dbReference type="EMBL" id="SIS61087.1"/>
    </source>
</evidence>
<organism evidence="2 3">
    <name type="scientific">Chryseobacterium piscicola</name>
    <dbReference type="NCBI Taxonomy" id="551459"/>
    <lineage>
        <taxon>Bacteria</taxon>
        <taxon>Pseudomonadati</taxon>
        <taxon>Bacteroidota</taxon>
        <taxon>Flavobacteriia</taxon>
        <taxon>Flavobacteriales</taxon>
        <taxon>Weeksellaceae</taxon>
        <taxon>Chryseobacterium group</taxon>
        <taxon>Chryseobacterium</taxon>
    </lineage>
</organism>
<evidence type="ECO:0000313" key="4">
    <source>
        <dbReference type="Proteomes" id="UP000238314"/>
    </source>
</evidence>
<dbReference type="AlphaFoldDB" id="A0A1N7KHR5"/>
<gene>
    <name evidence="1" type="ORF">B0A70_03930</name>
    <name evidence="2" type="ORF">SAMN05421796_101568</name>
</gene>
<reference evidence="2" key="2">
    <citation type="submission" date="2017-01" db="EMBL/GenBank/DDBJ databases">
        <authorList>
            <person name="Mah S.A."/>
            <person name="Swanson W.J."/>
            <person name="Moy G.W."/>
            <person name="Vacquier V.D."/>
        </authorList>
    </citation>
    <scope>NUCLEOTIDE SEQUENCE [LARGE SCALE GENOMIC DNA]</scope>
    <source>
        <strain evidence="2">DSM 21068</strain>
    </source>
</reference>
<accession>A0A1N7KHR5</accession>
<dbReference type="Proteomes" id="UP000186246">
    <property type="component" value="Unassembled WGS sequence"/>
</dbReference>
<reference evidence="3" key="3">
    <citation type="submission" date="2017-01" db="EMBL/GenBank/DDBJ databases">
        <authorList>
            <person name="Varghese N."/>
            <person name="Submissions S."/>
        </authorList>
    </citation>
    <scope>NUCLEOTIDE SEQUENCE [LARGE SCALE GENOMIC DNA]</scope>
    <source>
        <strain evidence="3">DSM 21068</strain>
    </source>
</reference>
<dbReference type="NCBIfam" id="TIGR01200">
    <property type="entry name" value="GLPGLI"/>
    <property type="match status" value="1"/>
</dbReference>
<evidence type="ECO:0000313" key="3">
    <source>
        <dbReference type="Proteomes" id="UP000186246"/>
    </source>
</evidence>
<dbReference type="EMBL" id="MUGO01000003">
    <property type="protein sequence ID" value="PQA96283.1"/>
    <property type="molecule type" value="Genomic_DNA"/>
</dbReference>
<dbReference type="InterPro" id="IPR005901">
    <property type="entry name" value="GLPGLI"/>
</dbReference>
<keyword evidence="4" id="KW-1185">Reference proteome</keyword>
<proteinExistence type="predicted"/>
<reference evidence="1 4" key="1">
    <citation type="submission" date="2016-11" db="EMBL/GenBank/DDBJ databases">
        <title>Whole genomes of Flavobacteriaceae.</title>
        <authorList>
            <person name="Stine C."/>
            <person name="Li C."/>
            <person name="Tadesse D."/>
        </authorList>
    </citation>
    <scope>NUCLEOTIDE SEQUENCE [LARGE SCALE GENOMIC DNA]</scope>
    <source>
        <strain evidence="1 4">DSM 21068</strain>
    </source>
</reference>
<dbReference type="Proteomes" id="UP000238314">
    <property type="component" value="Unassembled WGS sequence"/>
</dbReference>
<evidence type="ECO:0000313" key="1">
    <source>
        <dbReference type="EMBL" id="PQA96283.1"/>
    </source>
</evidence>